<evidence type="ECO:0000313" key="6">
    <source>
        <dbReference type="Proteomes" id="UP001595526"/>
    </source>
</evidence>
<dbReference type="Pfam" id="PF13620">
    <property type="entry name" value="CarboxypepD_reg"/>
    <property type="match status" value="1"/>
</dbReference>
<dbReference type="SUPFAM" id="SSF49464">
    <property type="entry name" value="Carboxypeptidase regulatory domain-like"/>
    <property type="match status" value="1"/>
</dbReference>
<feature type="domain" description="Outer membrane protein beta-barrel" evidence="4">
    <location>
        <begin position="472"/>
        <end position="938"/>
    </location>
</feature>
<dbReference type="Proteomes" id="UP001595526">
    <property type="component" value="Unassembled WGS sequence"/>
</dbReference>
<comment type="caution">
    <text evidence="5">The sequence shown here is derived from an EMBL/GenBank/DDBJ whole genome shotgun (WGS) entry which is preliminary data.</text>
</comment>
<sequence>MVPRLFLPVLLTAITTVFFSPVNGQTTITGTVRDSLSKKPLKGATLQLTDGDGISVVLGFTDSIGRFSLKVPAVGSYTVRVQHLGFKRHSLPVAVNDSVQKPLDIILAMDNIMLEGVDVAAIQTVILKGDTTEFNAAAFKTEPFADSDALLTQLPGVEVDAEGNLMAQGERVARIIVDGKTFFDSDPRIAMKTLPADIIDKVQIIDEQSEQARFTGFDDGQRRKVINIVTKPDRRTGYFGRVAGGYGSTDRYTTGGNINFFGGDRRLSLTAVANNVNQQGFGMADIGAGGGGGMAMMSGGGGMMRGGRRGGGRGGPAGGGMMMGGGGTMGGIPGNTNTGSLALNYNTTWFENLEFGGDYAFNRTASLVTSVVNRETLIGDPINQISLQESHNDRLNQSHRAGFRVEYKLDSMQELTFRPNFSVQRTGGINRTAGSTMFADQVPINASDRSQENRSNNFNISGNLDYRLRLAKPGRTVSLSANGSYNSNKGLAQTLSFNEFFEDHVLGRTDTVNNLNNTSGFGNGLTGRLAYTEPLGGASRVQANYSLRTNASFSDRETMDFLAETGQFSELNRQLSNTFNNDYLHHSGGLTYQFSKEAFSFDAGMDYQGANIRNHQTFPEDQLLSHGFRSFLPNASLSYRPSRAYHVRLQYNTATNPPSINQLQNVINNEDPLNIRSGNASLAQEFQHRFNLTFTKINRETGAHLNVSANADFSNNRVVNSTFIATEDTEVAPGIVLGAGGQFTRPVNVDGYYAVRGNISWGKPIEALKLNLSLNTGLFHTHDIGLLNLQETFSNTTGINQRISVNSRISEKLLYNVTYSGNYSMVDNSNVASGDSYNYFNQTFRQDLTWIFWKGIRVNSSIMYTKNSGLSQGYNQDFFLWNASLGKKLFKGDKAELTLSVNDVLNRNTNVDRSVTELYIIDSSSNVLRQYFLLSFTYNLRHFGPGMGGFGRGMGRAS</sequence>
<proteinExistence type="predicted"/>
<accession>A0ABV7JQR8</accession>
<keyword evidence="2" id="KW-0472">Membrane</keyword>
<reference evidence="6" key="1">
    <citation type="journal article" date="2019" name="Int. J. Syst. Evol. Microbiol.">
        <title>The Global Catalogue of Microorganisms (GCM) 10K type strain sequencing project: providing services to taxonomists for standard genome sequencing and annotation.</title>
        <authorList>
            <consortium name="The Broad Institute Genomics Platform"/>
            <consortium name="The Broad Institute Genome Sequencing Center for Infectious Disease"/>
            <person name="Wu L."/>
            <person name="Ma J."/>
        </authorList>
    </citation>
    <scope>NUCLEOTIDE SEQUENCE [LARGE SCALE GENOMIC DNA]</scope>
    <source>
        <strain evidence="6">KCTC 52416</strain>
    </source>
</reference>
<organism evidence="5 6">
    <name type="scientific">Parapedobacter deserti</name>
    <dbReference type="NCBI Taxonomy" id="1912957"/>
    <lineage>
        <taxon>Bacteria</taxon>
        <taxon>Pseudomonadati</taxon>
        <taxon>Bacteroidota</taxon>
        <taxon>Sphingobacteriia</taxon>
        <taxon>Sphingobacteriales</taxon>
        <taxon>Sphingobacteriaceae</taxon>
        <taxon>Parapedobacter</taxon>
    </lineage>
</organism>
<evidence type="ECO:0000256" key="1">
    <source>
        <dbReference type="ARBA" id="ARBA00004442"/>
    </source>
</evidence>
<keyword evidence="5" id="KW-0675">Receptor</keyword>
<dbReference type="InterPro" id="IPR036942">
    <property type="entry name" value="Beta-barrel_TonB_sf"/>
</dbReference>
<dbReference type="InterPro" id="IPR008969">
    <property type="entry name" value="CarboxyPept-like_regulatory"/>
</dbReference>
<dbReference type="Gene3D" id="2.60.40.1120">
    <property type="entry name" value="Carboxypeptidase-like, regulatory domain"/>
    <property type="match status" value="1"/>
</dbReference>
<keyword evidence="3" id="KW-0998">Cell outer membrane</keyword>
<gene>
    <name evidence="5" type="ORF">ACFOET_16040</name>
</gene>
<evidence type="ECO:0000259" key="4">
    <source>
        <dbReference type="Pfam" id="PF14905"/>
    </source>
</evidence>
<dbReference type="SUPFAM" id="SSF56935">
    <property type="entry name" value="Porins"/>
    <property type="match status" value="1"/>
</dbReference>
<dbReference type="InterPro" id="IPR041700">
    <property type="entry name" value="OMP_b-brl_3"/>
</dbReference>
<evidence type="ECO:0000256" key="2">
    <source>
        <dbReference type="ARBA" id="ARBA00023136"/>
    </source>
</evidence>
<name>A0ABV7JQR8_9SPHI</name>
<dbReference type="EMBL" id="JBHRTA010000038">
    <property type="protein sequence ID" value="MFC3199136.1"/>
    <property type="molecule type" value="Genomic_DNA"/>
</dbReference>
<evidence type="ECO:0000313" key="5">
    <source>
        <dbReference type="EMBL" id="MFC3199136.1"/>
    </source>
</evidence>
<comment type="subcellular location">
    <subcellularLocation>
        <location evidence="1">Cell outer membrane</location>
    </subcellularLocation>
</comment>
<protein>
    <submittedName>
        <fullName evidence="5">TonB-dependent receptor</fullName>
    </submittedName>
</protein>
<dbReference type="Pfam" id="PF14905">
    <property type="entry name" value="OMP_b-brl_3"/>
    <property type="match status" value="1"/>
</dbReference>
<dbReference type="RefSeq" id="WP_379024463.1">
    <property type="nucleotide sequence ID" value="NZ_JBHRTA010000038.1"/>
</dbReference>
<dbReference type="Gene3D" id="2.40.170.20">
    <property type="entry name" value="TonB-dependent receptor, beta-barrel domain"/>
    <property type="match status" value="1"/>
</dbReference>
<keyword evidence="6" id="KW-1185">Reference proteome</keyword>
<evidence type="ECO:0000256" key="3">
    <source>
        <dbReference type="ARBA" id="ARBA00023237"/>
    </source>
</evidence>